<proteinExistence type="predicted"/>
<dbReference type="AlphaFoldDB" id="W0LJS2"/>
<dbReference type="Pfam" id="PF07233">
    <property type="entry name" value="DUF1425"/>
    <property type="match status" value="1"/>
</dbReference>
<keyword evidence="1" id="KW-0732">Signal</keyword>
<organism evidence="2 3">
    <name type="scientific">Chania multitudinisentens RB-25</name>
    <dbReference type="NCBI Taxonomy" id="1441930"/>
    <lineage>
        <taxon>Bacteria</taxon>
        <taxon>Pseudomonadati</taxon>
        <taxon>Pseudomonadota</taxon>
        <taxon>Gammaproteobacteria</taxon>
        <taxon>Enterobacterales</taxon>
        <taxon>Yersiniaceae</taxon>
        <taxon>Chania</taxon>
    </lineage>
</organism>
<evidence type="ECO:0000313" key="2">
    <source>
        <dbReference type="EMBL" id="AHG22245.1"/>
    </source>
</evidence>
<dbReference type="Gene3D" id="2.60.40.3230">
    <property type="match status" value="1"/>
</dbReference>
<gene>
    <name evidence="2" type="ORF">Z042_23510</name>
</gene>
<dbReference type="PATRIC" id="fig|1441930.4.peg.4647"/>
<evidence type="ECO:0000313" key="3">
    <source>
        <dbReference type="Proteomes" id="UP000019030"/>
    </source>
</evidence>
<dbReference type="HOGENOM" id="CLU_145387_2_0_6"/>
<dbReference type="eggNOG" id="COG5633">
    <property type="taxonomic scope" value="Bacteria"/>
</dbReference>
<feature type="signal peptide" evidence="1">
    <location>
        <begin position="1"/>
        <end position="30"/>
    </location>
</feature>
<name>W0LJS2_9GAMM</name>
<dbReference type="KEGG" id="sfo:Z042_23510"/>
<dbReference type="Proteomes" id="UP000019030">
    <property type="component" value="Chromosome"/>
</dbReference>
<feature type="chain" id="PRO_5004792037" evidence="1">
    <location>
        <begin position="31"/>
        <end position="130"/>
    </location>
</feature>
<dbReference type="CDD" id="cd09030">
    <property type="entry name" value="DUF1425"/>
    <property type="match status" value="1"/>
</dbReference>
<sequence>MRYPHIIGCLMALALPAVMLLGCSSPQGIAVNERQAVVMEATLLNAGILADNPSLITVSGRMQATSVLSNTQNMPVTVHYRFYWYGKQGLEILPVEQPRSVTVAAHSDIQVHSENDHPEAQRVRLYLYPE</sequence>
<dbReference type="STRING" id="1441930.Z042_23510"/>
<accession>W0LJS2</accession>
<dbReference type="PROSITE" id="PS51257">
    <property type="entry name" value="PROKAR_LIPOPROTEIN"/>
    <property type="match status" value="1"/>
</dbReference>
<protein>
    <submittedName>
        <fullName evidence="2">Membrane protein</fullName>
    </submittedName>
</protein>
<evidence type="ECO:0000256" key="1">
    <source>
        <dbReference type="SAM" id="SignalP"/>
    </source>
</evidence>
<reference evidence="2 3" key="1">
    <citation type="submission" date="2014-01" db="EMBL/GenBank/DDBJ databases">
        <title>Isolation of Serratia multitudinisentens RB-25 from Ex-Landfill site.</title>
        <authorList>
            <person name="Robson E.H.J."/>
        </authorList>
    </citation>
    <scope>NUCLEOTIDE SEQUENCE [LARGE SCALE GENOMIC DNA]</scope>
    <source>
        <strain evidence="2 3">RB-25</strain>
    </source>
</reference>
<dbReference type="InterPro" id="IPR010824">
    <property type="entry name" value="DUF1425"/>
</dbReference>
<dbReference type="InterPro" id="IPR038483">
    <property type="entry name" value="YcfL-like_sf"/>
</dbReference>
<reference evidence="2 3" key="2">
    <citation type="submission" date="2015-03" db="EMBL/GenBank/DDBJ databases">
        <authorList>
            <person name="Chan K.-G."/>
        </authorList>
    </citation>
    <scope>NUCLEOTIDE SEQUENCE [LARGE SCALE GENOMIC DNA]</scope>
    <source>
        <strain evidence="2 3">RB-25</strain>
    </source>
</reference>
<dbReference type="OrthoDB" id="5616034at2"/>
<dbReference type="EMBL" id="CP007044">
    <property type="protein sequence ID" value="AHG22245.1"/>
    <property type="molecule type" value="Genomic_DNA"/>
</dbReference>
<dbReference type="RefSeq" id="WP_024913249.1">
    <property type="nucleotide sequence ID" value="NZ_CP007044.2"/>
</dbReference>
<keyword evidence="3" id="KW-1185">Reference proteome</keyword>